<dbReference type="GO" id="GO:0016787">
    <property type="term" value="F:hydrolase activity"/>
    <property type="evidence" value="ECO:0007669"/>
    <property type="project" value="InterPro"/>
</dbReference>
<dbReference type="EMBL" id="CP096649">
    <property type="protein sequence ID" value="UQK58845.1"/>
    <property type="molecule type" value="Genomic_DNA"/>
</dbReference>
<evidence type="ECO:0000313" key="2">
    <source>
        <dbReference type="EMBL" id="UQK58845.1"/>
    </source>
</evidence>
<dbReference type="RefSeq" id="WP_249242399.1">
    <property type="nucleotide sequence ID" value="NZ_CP096649.1"/>
</dbReference>
<dbReference type="Pfam" id="PF07687">
    <property type="entry name" value="M20_dimer"/>
    <property type="match status" value="1"/>
</dbReference>
<proteinExistence type="predicted"/>
<protein>
    <submittedName>
        <fullName evidence="2">M20 family metallopeptidase</fullName>
    </submittedName>
</protein>
<dbReference type="Gene3D" id="3.30.70.360">
    <property type="match status" value="1"/>
</dbReference>
<name>A0A9E7DIY8_9FIRM</name>
<feature type="domain" description="Peptidase M20 dimerisation" evidence="1">
    <location>
        <begin position="162"/>
        <end position="269"/>
    </location>
</feature>
<dbReference type="PANTHER" id="PTHR11014:SF169">
    <property type="entry name" value="CLAN MH, FAMILY M20, PEPTIDASE T-LIKE METALLOPEPTIDASE"/>
    <property type="match status" value="1"/>
</dbReference>
<dbReference type="Gene3D" id="3.40.630.10">
    <property type="entry name" value="Zn peptidases"/>
    <property type="match status" value="1"/>
</dbReference>
<dbReference type="Pfam" id="PF01546">
    <property type="entry name" value="Peptidase_M20"/>
    <property type="match status" value="1"/>
</dbReference>
<dbReference type="SUPFAM" id="SSF53187">
    <property type="entry name" value="Zn-dependent exopeptidases"/>
    <property type="match status" value="1"/>
</dbReference>
<dbReference type="InterPro" id="IPR002933">
    <property type="entry name" value="Peptidase_M20"/>
</dbReference>
<dbReference type="PANTHER" id="PTHR11014">
    <property type="entry name" value="PEPTIDASE M20 FAMILY MEMBER"/>
    <property type="match status" value="1"/>
</dbReference>
<evidence type="ECO:0000259" key="1">
    <source>
        <dbReference type="Pfam" id="PF07687"/>
    </source>
</evidence>
<accession>A0A9E7DIY8</accession>
<dbReference type="KEGG" id="fms:M1R53_06305"/>
<dbReference type="Proteomes" id="UP000831151">
    <property type="component" value="Chromosome"/>
</dbReference>
<gene>
    <name evidence="2" type="ORF">M1R53_06305</name>
</gene>
<keyword evidence="3" id="KW-1185">Reference proteome</keyword>
<dbReference type="InterPro" id="IPR011650">
    <property type="entry name" value="Peptidase_M20_dimer"/>
</dbReference>
<dbReference type="InterPro" id="IPR017439">
    <property type="entry name" value="Amidohydrolase"/>
</dbReference>
<dbReference type="AlphaFoldDB" id="A0A9E7DIY8"/>
<dbReference type="InterPro" id="IPR036264">
    <property type="entry name" value="Bact_exopeptidase_dim_dom"/>
</dbReference>
<reference evidence="2" key="1">
    <citation type="submission" date="2022-04" db="EMBL/GenBank/DDBJ databases">
        <title>Complete genome sequences of Ezakiella coagulans and Fenollaria massiliensis.</title>
        <authorList>
            <person name="France M.T."/>
            <person name="Clifford J."/>
            <person name="Narina S."/>
            <person name="Rutt L."/>
            <person name="Ravel J."/>
        </authorList>
    </citation>
    <scope>NUCLEOTIDE SEQUENCE</scope>
    <source>
        <strain evidence="2">C0061C2</strain>
    </source>
</reference>
<dbReference type="SUPFAM" id="SSF55031">
    <property type="entry name" value="Bacterial exopeptidase dimerisation domain"/>
    <property type="match status" value="1"/>
</dbReference>
<organism evidence="2 3">
    <name type="scientific">Fenollaria massiliensis</name>
    <dbReference type="NCBI Taxonomy" id="938288"/>
    <lineage>
        <taxon>Bacteria</taxon>
        <taxon>Bacillati</taxon>
        <taxon>Bacillota</taxon>
        <taxon>Clostridia</taxon>
        <taxon>Eubacteriales</taxon>
        <taxon>Fenollaria</taxon>
    </lineage>
</organism>
<sequence>MDIEKFIRFRKELHKMPEEAFKEDKTRAFIKNDLKDVNGLELVEDKSYLLYRYFKGEDKKSIVLRCDMDSIVNSKKTRFHGCGHDGHMAIMLGTILSMDMAKLDKNVYFLFQAAEETGYGALDALEIFDKYKITEAYGLHNYAGIKTGTISTKKGLLFLSSFGLKLNILGRQSHASIPENSLNPIYACSEIIKDIEPFIKKDAYKDFNLQGEKFSDNIFITVVGVKLGGENFGVSPANLELDLTLRAYKDDDLSKLKNIFENKYKNTLEEMGFVVELNSTDEFLSVVNDEELYDSFTKAIDADGLPFEERKEIIRSSEDFGYYRRKARELFFLLGVGEDHKDIHDEAYEFNDEAIENGVKAFLSIAYRL</sequence>
<evidence type="ECO:0000313" key="3">
    <source>
        <dbReference type="Proteomes" id="UP000831151"/>
    </source>
</evidence>